<dbReference type="EMBL" id="GBHO01027190">
    <property type="protein sequence ID" value="JAG16414.1"/>
    <property type="molecule type" value="Transcribed_RNA"/>
</dbReference>
<feature type="domain" description="C2H2-type" evidence="2">
    <location>
        <begin position="40"/>
        <end position="68"/>
    </location>
</feature>
<feature type="non-terminal residue" evidence="3">
    <location>
        <position position="143"/>
    </location>
</feature>
<name>A0A0A9X8S9_LYGHE</name>
<reference evidence="3" key="1">
    <citation type="journal article" date="2014" name="PLoS ONE">
        <title>Transcriptome-Based Identification of ABC Transporters in the Western Tarnished Plant Bug Lygus hesperus.</title>
        <authorList>
            <person name="Hull J.J."/>
            <person name="Chaney K."/>
            <person name="Geib S.M."/>
            <person name="Fabrick J.A."/>
            <person name="Brent C.S."/>
            <person name="Walsh D."/>
            <person name="Lavine L.C."/>
        </authorList>
    </citation>
    <scope>NUCLEOTIDE SEQUENCE</scope>
</reference>
<dbReference type="InterPro" id="IPR013087">
    <property type="entry name" value="Znf_C2H2_type"/>
</dbReference>
<proteinExistence type="predicted"/>
<keyword evidence="1" id="KW-0479">Metal-binding</keyword>
<gene>
    <name evidence="3" type="primary">Zbtb48</name>
    <name evidence="3" type="ORF">CM83_104815</name>
</gene>
<evidence type="ECO:0000256" key="1">
    <source>
        <dbReference type="PROSITE-ProRule" id="PRU00042"/>
    </source>
</evidence>
<protein>
    <submittedName>
        <fullName evidence="3">Zinc finger and BTB domain-containing protein 48</fullName>
    </submittedName>
</protein>
<evidence type="ECO:0000259" key="2">
    <source>
        <dbReference type="PROSITE" id="PS50157"/>
    </source>
</evidence>
<evidence type="ECO:0000313" key="3">
    <source>
        <dbReference type="EMBL" id="JAG16414.1"/>
    </source>
</evidence>
<accession>A0A0A9X8S9</accession>
<keyword evidence="1" id="KW-0863">Zinc-finger</keyword>
<dbReference type="PROSITE" id="PS50157">
    <property type="entry name" value="ZINC_FINGER_C2H2_2"/>
    <property type="match status" value="1"/>
</dbReference>
<dbReference type="AlphaFoldDB" id="A0A0A9X8S9"/>
<keyword evidence="1" id="KW-0862">Zinc</keyword>
<sequence>MSLLRCFYCTEGRFRMVDSLLLHLQRECIARVNSNDSMTWPCGNCTRRYAEKKALKRHMIEKHVADVPPQTPSPSCSPQCRWGPMSPYKTPEKTRPCQLLSSPRRLMSPRDARKAKTPMSLLQIETYLRDEFAAVIAGFHSKP</sequence>
<organism evidence="3">
    <name type="scientific">Lygus hesperus</name>
    <name type="common">Western plant bug</name>
    <dbReference type="NCBI Taxonomy" id="30085"/>
    <lineage>
        <taxon>Eukaryota</taxon>
        <taxon>Metazoa</taxon>
        <taxon>Ecdysozoa</taxon>
        <taxon>Arthropoda</taxon>
        <taxon>Hexapoda</taxon>
        <taxon>Insecta</taxon>
        <taxon>Pterygota</taxon>
        <taxon>Neoptera</taxon>
        <taxon>Paraneoptera</taxon>
        <taxon>Hemiptera</taxon>
        <taxon>Heteroptera</taxon>
        <taxon>Panheteroptera</taxon>
        <taxon>Cimicomorpha</taxon>
        <taxon>Miridae</taxon>
        <taxon>Mirini</taxon>
        <taxon>Lygus</taxon>
    </lineage>
</organism>
<dbReference type="PROSITE" id="PS00028">
    <property type="entry name" value="ZINC_FINGER_C2H2_1"/>
    <property type="match status" value="1"/>
</dbReference>
<dbReference type="GO" id="GO:0008270">
    <property type="term" value="F:zinc ion binding"/>
    <property type="evidence" value="ECO:0007669"/>
    <property type="project" value="UniProtKB-KW"/>
</dbReference>
<reference evidence="3" key="2">
    <citation type="submission" date="2014-07" db="EMBL/GenBank/DDBJ databases">
        <authorList>
            <person name="Hull J."/>
        </authorList>
    </citation>
    <scope>NUCLEOTIDE SEQUENCE</scope>
</reference>